<keyword evidence="1" id="KW-0732">Signal</keyword>
<feature type="domain" description="Peptidase M6-like" evidence="2">
    <location>
        <begin position="153"/>
        <end position="263"/>
    </location>
</feature>
<protein>
    <recommendedName>
        <fullName evidence="2">Peptidase M6-like domain-containing protein</fullName>
    </recommendedName>
</protein>
<dbReference type="GO" id="GO:0006508">
    <property type="term" value="P:proteolysis"/>
    <property type="evidence" value="ECO:0007669"/>
    <property type="project" value="InterPro"/>
</dbReference>
<accession>F9D6D8</accession>
<dbReference type="InterPro" id="IPR024361">
    <property type="entry name" value="BACON"/>
</dbReference>
<dbReference type="Proteomes" id="UP000010862">
    <property type="component" value="Chromosome 2"/>
</dbReference>
<dbReference type="AlphaFoldDB" id="F9D6D8"/>
<dbReference type="Gene3D" id="2.60.120.200">
    <property type="match status" value="1"/>
</dbReference>
<keyword evidence="6" id="KW-1185">Reference proteome</keyword>
<evidence type="ECO:0000313" key="5">
    <source>
        <dbReference type="Proteomes" id="UP000007820"/>
    </source>
</evidence>
<dbReference type="GO" id="GO:0008233">
    <property type="term" value="F:peptidase activity"/>
    <property type="evidence" value="ECO:0007669"/>
    <property type="project" value="InterPro"/>
</dbReference>
<name>F9D6D8_PREDD</name>
<dbReference type="NCBIfam" id="NF038128">
    <property type="entry name" value="choice_anch_J"/>
    <property type="match status" value="1"/>
</dbReference>
<dbReference type="PANTHER" id="PTHR41775:SF1">
    <property type="entry name" value="PEPTIDASE M6-LIKE DOMAIN-CONTAINING PROTEIN"/>
    <property type="match status" value="1"/>
</dbReference>
<dbReference type="PATRIC" id="fig|908937.9.peg.2363"/>
<dbReference type="STRING" id="908937.Prede_2227"/>
<reference evidence="4 5" key="1">
    <citation type="submission" date="2011-04" db="EMBL/GenBank/DDBJ databases">
        <authorList>
            <person name="Muzny D."/>
            <person name="Qin X."/>
            <person name="Deng J."/>
            <person name="Jiang H."/>
            <person name="Liu Y."/>
            <person name="Qu J."/>
            <person name="Song X.-Z."/>
            <person name="Zhang L."/>
            <person name="Thornton R."/>
            <person name="Coyle M."/>
            <person name="Francisco L."/>
            <person name="Jackson L."/>
            <person name="Javaid M."/>
            <person name="Korchina V."/>
            <person name="Kovar C."/>
            <person name="Mata R."/>
            <person name="Mathew T."/>
            <person name="Ngo R."/>
            <person name="Nguyen L."/>
            <person name="Nguyen N."/>
            <person name="Okwuonu G."/>
            <person name="Ongeri F."/>
            <person name="Pham C."/>
            <person name="Simmons D."/>
            <person name="Wilczek-Boney K."/>
            <person name="Hale W."/>
            <person name="Jakkamsetti A."/>
            <person name="Pham P."/>
            <person name="Ruth R."/>
            <person name="San Lucas F."/>
            <person name="Warren J."/>
            <person name="Zhang J."/>
            <person name="Zhao Z."/>
            <person name="Zhou C."/>
            <person name="Zhu D."/>
            <person name="Lee S."/>
            <person name="Bess C."/>
            <person name="Blankenburg K."/>
            <person name="Forbes L."/>
            <person name="Fu Q."/>
            <person name="Gubbala S."/>
            <person name="Hirani K."/>
            <person name="Jayaseelan J.C."/>
            <person name="Lara F."/>
            <person name="Munidasa M."/>
            <person name="Palculict T."/>
            <person name="Patil S."/>
            <person name="Pu L.-L."/>
            <person name="Saada N."/>
            <person name="Tang L."/>
            <person name="Weissenberger G."/>
            <person name="Zhu Y."/>
            <person name="Hemphill L."/>
            <person name="Shang Y."/>
            <person name="Youmans B."/>
            <person name="Ayvaz T."/>
            <person name="Ross M."/>
            <person name="Santibanez J."/>
            <person name="Aqrawi P."/>
            <person name="Gross S."/>
            <person name="Joshi V."/>
            <person name="Fowler G."/>
            <person name="Nazareth L."/>
            <person name="Reid J."/>
            <person name="Worley K."/>
            <person name="Petrosino J."/>
            <person name="Highlander S."/>
            <person name="Gibbs R."/>
        </authorList>
    </citation>
    <scope>NUCLEOTIDE SEQUENCE [LARGE SCALE GENOMIC DNA]</scope>
    <source>
        <strain evidence="4 5">DSM 3688</strain>
    </source>
</reference>
<dbReference type="InterPro" id="IPR013783">
    <property type="entry name" value="Ig-like_fold"/>
</dbReference>
<dbReference type="Proteomes" id="UP000007820">
    <property type="component" value="Unassembled WGS sequence"/>
</dbReference>
<dbReference type="Pfam" id="PF05547">
    <property type="entry name" value="Peptidase_M6"/>
    <property type="match status" value="1"/>
</dbReference>
<reference evidence="3" key="2">
    <citation type="submission" date="2012-02" db="EMBL/GenBank/DDBJ databases">
        <title>Complete sequence of chromosome 2 of Prevotella dentalis DSM 3688.</title>
        <authorList>
            <consortium name="US DOE Joint Genome Institute (JGI-PGF)"/>
            <person name="Lucas S."/>
            <person name="Copeland A."/>
            <person name="Lapidus A."/>
            <person name="Glavina del Rio T."/>
            <person name="Dalin E."/>
            <person name="Tice H."/>
            <person name="Bruce D."/>
            <person name="Goodwin L."/>
            <person name="Pitluck S."/>
            <person name="Peters L."/>
            <person name="Mikhailova N."/>
            <person name="Chertkov O."/>
            <person name="Kyrpides N."/>
            <person name="Mavromatis K."/>
            <person name="Ivanova N."/>
            <person name="Brettin T."/>
            <person name="Detter J.C."/>
            <person name="Han C."/>
            <person name="Larimer F."/>
            <person name="Land M."/>
            <person name="Hauser L."/>
            <person name="Markowitz V."/>
            <person name="Cheng J.-F."/>
            <person name="Hugenholtz P."/>
            <person name="Woyke T."/>
            <person name="Wu D."/>
            <person name="Gronow S."/>
            <person name="Wellnitz S."/>
            <person name="Brambilla E."/>
            <person name="Klenk H.-P."/>
            <person name="Eisen J.A."/>
        </authorList>
    </citation>
    <scope>NUCLEOTIDE SEQUENCE</scope>
    <source>
        <strain evidence="3">DSM 3688</strain>
    </source>
</reference>
<feature type="signal peptide" evidence="1">
    <location>
        <begin position="1"/>
        <end position="23"/>
    </location>
</feature>
<dbReference type="CDD" id="cd14948">
    <property type="entry name" value="BACON"/>
    <property type="match status" value="1"/>
</dbReference>
<dbReference type="eggNOG" id="COG4412">
    <property type="taxonomic scope" value="Bacteria"/>
</dbReference>
<dbReference type="OrthoDB" id="9813478at2"/>
<dbReference type="HOGENOM" id="CLU_335775_0_0_10"/>
<gene>
    <name evidence="3" type="ordered locus">Prede_2227</name>
    <name evidence="4" type="ORF">HMPREF9136_2416</name>
</gene>
<sequence>MKKIYLSSLLLLAALLLPLRATAAATNKGDLSNLVCFIQFADDTEEEAFTRPFPAYDKLFNDDRPDSLSLFNYFKRASYGQLSWRTGFFPAPNSGAVVACRTKYERGYYQPYQAGINDSGYKDDVAGAARLQALAIEIANYLDKHLPADQTLDADQDGFIDNLTYVFSGNSDRSASHMLWPKRLDVITAPGKEVYVHGKRFVGCLMVFDQANGYRSAFSGGLEPIDLNLGLVCHESSHSLGTYDLYHANDSQTPVGMWDLMSNQGLLPQQMMVYTKMKYCHWVDSIPEISVPGTYKLNPVGGPDKENIAYKIHPLGSDEYFVVEYRRREAGDISLPESGLLVYRINPRTSGGNVNYNGTTILDETYVFRPGGSLTSDGTIAKAVLSAESGRTAFGGAAPDKPFYSDGTVANFAISQVSACGETITFTLGQTEQRIVLSDSALMLAGTAGSAGSLTVASDVEWQIRNVPDWLMPSAIQGPSGTTQLVFVAAADNTDSKVRQAVITVAATHNPALQQQFTVAQVSNLVSMPNGLHAVIDSSGVSLSWNAVPVGKKILSEDFENTDNPNGWQMQNVGTRGWHWQLKNRTYKAYDGNYSAAMWSAWDSESQNETLTSPTLDHATTLVFQSCNTGMGLFPVKNPQEYNVEVSSDNGATWHVLLEVRSLGGRETSNKYMEVAVDLSAYASSQMRVRFHAFDKPLDPADPIGLAYNWMVDNIELYAADASHTLQGYRVYRNGELIGTAPTPSFVDKAPLPGTNVYTVAAVTSKGESSASQPATVNVTPTGIRTAVRTLLPAGVYTLGGIRVADSARGLAKGVYIVRGTDAAGRATTRKKVVR</sequence>
<dbReference type="eggNOG" id="COG1572">
    <property type="taxonomic scope" value="Bacteria"/>
</dbReference>
<proteinExistence type="predicted"/>
<dbReference type="EMBL" id="AFPW01000042">
    <property type="protein sequence ID" value="EGQ12299.1"/>
    <property type="molecule type" value="Genomic_DNA"/>
</dbReference>
<evidence type="ECO:0000313" key="6">
    <source>
        <dbReference type="Proteomes" id="UP000010862"/>
    </source>
</evidence>
<dbReference type="EMBL" id="CP003369">
    <property type="protein sequence ID" value="AGB29500.1"/>
    <property type="molecule type" value="Genomic_DNA"/>
</dbReference>
<dbReference type="InterPro" id="IPR008757">
    <property type="entry name" value="Peptidase_M6-like_domain"/>
</dbReference>
<evidence type="ECO:0000313" key="3">
    <source>
        <dbReference type="EMBL" id="AGB29500.1"/>
    </source>
</evidence>
<dbReference type="Gene3D" id="2.60.40.10">
    <property type="entry name" value="Immunoglobulins"/>
    <property type="match status" value="2"/>
</dbReference>
<feature type="chain" id="PRO_5010496725" description="Peptidase M6-like domain-containing protein" evidence="1">
    <location>
        <begin position="24"/>
        <end position="835"/>
    </location>
</feature>
<dbReference type="RefSeq" id="WP_005847416.1">
    <property type="nucleotide sequence ID" value="NC_019968.1"/>
</dbReference>
<dbReference type="KEGG" id="pdt:Prede_2227"/>
<evidence type="ECO:0000256" key="1">
    <source>
        <dbReference type="SAM" id="SignalP"/>
    </source>
</evidence>
<evidence type="ECO:0000313" key="4">
    <source>
        <dbReference type="EMBL" id="EGQ12299.1"/>
    </source>
</evidence>
<evidence type="ECO:0000259" key="2">
    <source>
        <dbReference type="Pfam" id="PF05547"/>
    </source>
</evidence>
<dbReference type="PANTHER" id="PTHR41775">
    <property type="entry name" value="SECRETED PROTEIN-RELATED"/>
    <property type="match status" value="1"/>
</dbReference>
<organism evidence="4 5">
    <name type="scientific">Prevotella dentalis (strain ATCC 49559 / DSM 3688 / JCM 13448 / NCTC 12043 / ES 2772)</name>
    <name type="common">Mitsuokella dentalis</name>
    <dbReference type="NCBI Taxonomy" id="908937"/>
    <lineage>
        <taxon>Bacteria</taxon>
        <taxon>Pseudomonadati</taxon>
        <taxon>Bacteroidota</taxon>
        <taxon>Bacteroidia</taxon>
        <taxon>Bacteroidales</taxon>
        <taxon>Prevotellaceae</taxon>
        <taxon>Prevotella</taxon>
    </lineage>
</organism>